<dbReference type="InterPro" id="IPR051313">
    <property type="entry name" value="Bact_iron-sidero_bind"/>
</dbReference>
<evidence type="ECO:0000256" key="2">
    <source>
        <dbReference type="ARBA" id="ARBA00008814"/>
    </source>
</evidence>
<dbReference type="PROSITE" id="PS50983">
    <property type="entry name" value="FE_B12_PBP"/>
    <property type="match status" value="1"/>
</dbReference>
<evidence type="ECO:0000256" key="3">
    <source>
        <dbReference type="ARBA" id="ARBA00022448"/>
    </source>
</evidence>
<name>A0A5C4SVA8_9BACL</name>
<dbReference type="GO" id="GO:1901678">
    <property type="term" value="P:iron coordination entity transport"/>
    <property type="evidence" value="ECO:0007669"/>
    <property type="project" value="UniProtKB-ARBA"/>
</dbReference>
<dbReference type="EMBL" id="VDCQ01000115">
    <property type="protein sequence ID" value="TNJ55596.1"/>
    <property type="molecule type" value="Genomic_DNA"/>
</dbReference>
<evidence type="ECO:0000313" key="8">
    <source>
        <dbReference type="EMBL" id="TNJ55596.1"/>
    </source>
</evidence>
<gene>
    <name evidence="8" type="ORF">FE784_39340</name>
</gene>
<dbReference type="AlphaFoldDB" id="A0A5C4SVA8"/>
<comment type="similarity">
    <text evidence="2">Belongs to the bacterial solute-binding protein 8 family.</text>
</comment>
<proteinExistence type="inferred from homology"/>
<dbReference type="GO" id="GO:0030288">
    <property type="term" value="C:outer membrane-bounded periplasmic space"/>
    <property type="evidence" value="ECO:0007669"/>
    <property type="project" value="TreeGrafter"/>
</dbReference>
<keyword evidence="3" id="KW-0813">Transport</keyword>
<evidence type="ECO:0000256" key="6">
    <source>
        <dbReference type="SAM" id="SignalP"/>
    </source>
</evidence>
<evidence type="ECO:0000256" key="1">
    <source>
        <dbReference type="ARBA" id="ARBA00004196"/>
    </source>
</evidence>
<dbReference type="OrthoDB" id="2417096at2"/>
<dbReference type="PANTHER" id="PTHR30532">
    <property type="entry name" value="IRON III DICITRATE-BINDING PERIPLASMIC PROTEIN"/>
    <property type="match status" value="1"/>
</dbReference>
<dbReference type="RefSeq" id="WP_139607768.1">
    <property type="nucleotide sequence ID" value="NZ_VDCQ01000115.1"/>
</dbReference>
<dbReference type="PROSITE" id="PS51257">
    <property type="entry name" value="PROKAR_LIPOPROTEIN"/>
    <property type="match status" value="1"/>
</dbReference>
<dbReference type="Proteomes" id="UP000307943">
    <property type="component" value="Unassembled WGS sequence"/>
</dbReference>
<evidence type="ECO:0000256" key="5">
    <source>
        <dbReference type="SAM" id="MobiDB-lite"/>
    </source>
</evidence>
<dbReference type="InterPro" id="IPR002491">
    <property type="entry name" value="ABC_transptr_periplasmic_BD"/>
</dbReference>
<keyword evidence="4 6" id="KW-0732">Signal</keyword>
<keyword evidence="9" id="KW-1185">Reference proteome</keyword>
<evidence type="ECO:0000313" key="9">
    <source>
        <dbReference type="Proteomes" id="UP000307943"/>
    </source>
</evidence>
<feature type="compositionally biased region" description="Low complexity" evidence="5">
    <location>
        <begin position="33"/>
        <end position="42"/>
    </location>
</feature>
<comment type="subcellular location">
    <subcellularLocation>
        <location evidence="1">Cell envelope</location>
    </subcellularLocation>
</comment>
<accession>A0A5C4SVA8</accession>
<protein>
    <submittedName>
        <fullName evidence="8">ABC transporter substrate-binding protein</fullName>
    </submittedName>
</protein>
<dbReference type="Gene3D" id="3.40.50.1980">
    <property type="entry name" value="Nitrogenase molybdenum iron protein domain"/>
    <property type="match status" value="2"/>
</dbReference>
<feature type="region of interest" description="Disordered" evidence="5">
    <location>
        <begin position="30"/>
        <end position="61"/>
    </location>
</feature>
<feature type="signal peptide" evidence="6">
    <location>
        <begin position="1"/>
        <end position="21"/>
    </location>
</feature>
<evidence type="ECO:0000256" key="4">
    <source>
        <dbReference type="ARBA" id="ARBA00022729"/>
    </source>
</evidence>
<feature type="compositionally biased region" description="Polar residues" evidence="5">
    <location>
        <begin position="43"/>
        <end position="56"/>
    </location>
</feature>
<dbReference type="SUPFAM" id="SSF53807">
    <property type="entry name" value="Helical backbone' metal receptor"/>
    <property type="match status" value="1"/>
</dbReference>
<comment type="caution">
    <text evidence="8">The sequence shown here is derived from an EMBL/GenBank/DDBJ whole genome shotgun (WGS) entry which is preliminary data.</text>
</comment>
<feature type="chain" id="PRO_5038458197" evidence="6">
    <location>
        <begin position="22"/>
        <end position="342"/>
    </location>
</feature>
<organism evidence="8 9">
    <name type="scientific">Paenibacillus hemerocallicola</name>
    <dbReference type="NCBI Taxonomy" id="1172614"/>
    <lineage>
        <taxon>Bacteria</taxon>
        <taxon>Bacillati</taxon>
        <taxon>Bacillota</taxon>
        <taxon>Bacilli</taxon>
        <taxon>Bacillales</taxon>
        <taxon>Paenibacillaceae</taxon>
        <taxon>Paenibacillus</taxon>
    </lineage>
</organism>
<feature type="domain" description="Fe/B12 periplasmic-binding" evidence="7">
    <location>
        <begin position="81"/>
        <end position="342"/>
    </location>
</feature>
<dbReference type="Pfam" id="PF01497">
    <property type="entry name" value="Peripla_BP_2"/>
    <property type="match status" value="1"/>
</dbReference>
<sequence length="342" mass="36932">MRTIRNRLLLCTIALSLTFLAACGNEGTGGAQTAGSGTNGQASSSSGATAPQQPAKQESAPAVNKFKHELGEIQVPANPKRITALYMEDFLVALGIKPVTQTVIGSFSLKYLQPSIGDLPKLDTSAMNFEAALAAQPDLILLAFPNYGSEGKYEKYSKIAPTYVFGNEAPDAWRDTLRKVGELTGKKAEAEKVLTDYANKLTDAKKKLSASIGNETVALLRVRSNKEIRLYGGPLGYSGNVLYNDLGLTPPDIVKKLAWGDNGGMAVVSMEIIPQLQVDHLLITYDDGGKELAKEIFESNVWKALPAVQKGHLYEVSLDHWMTFGPVAYNKKVDDVVKALVK</sequence>
<reference evidence="8 9" key="1">
    <citation type="submission" date="2019-05" db="EMBL/GenBank/DDBJ databases">
        <title>We sequenced the genome of Paenibacillus hemerocallicola KCTC 33185 for further insight into its adaptation and study the phylogeny of Paenibacillus.</title>
        <authorList>
            <person name="Narsing Rao M.P."/>
        </authorList>
    </citation>
    <scope>NUCLEOTIDE SEQUENCE [LARGE SCALE GENOMIC DNA]</scope>
    <source>
        <strain evidence="8 9">KCTC 33185</strain>
    </source>
</reference>
<evidence type="ECO:0000259" key="7">
    <source>
        <dbReference type="PROSITE" id="PS50983"/>
    </source>
</evidence>
<dbReference type="PANTHER" id="PTHR30532:SF26">
    <property type="entry name" value="IRON(3+)-HYDROXAMATE-BINDING PROTEIN FHUD"/>
    <property type="match status" value="1"/>
</dbReference>